<dbReference type="GO" id="GO:0042575">
    <property type="term" value="C:DNA polymerase complex"/>
    <property type="evidence" value="ECO:0007669"/>
    <property type="project" value="UniProtKB-ARBA"/>
</dbReference>
<dbReference type="InterPro" id="IPR001584">
    <property type="entry name" value="Integrase_cat-core"/>
</dbReference>
<evidence type="ECO:0000313" key="4">
    <source>
        <dbReference type="Proteomes" id="UP001292094"/>
    </source>
</evidence>
<dbReference type="PANTHER" id="PTHR47331">
    <property type="entry name" value="PHD-TYPE DOMAIN-CONTAINING PROTEIN"/>
    <property type="match status" value="1"/>
</dbReference>
<feature type="domain" description="Integrase catalytic" evidence="2">
    <location>
        <begin position="1416"/>
        <end position="1592"/>
    </location>
</feature>
<dbReference type="PROSITE" id="PS50994">
    <property type="entry name" value="INTEGRASE"/>
    <property type="match status" value="1"/>
</dbReference>
<protein>
    <recommendedName>
        <fullName evidence="2">Integrase catalytic domain-containing protein</fullName>
    </recommendedName>
</protein>
<gene>
    <name evidence="3" type="ORF">Pmani_012131</name>
</gene>
<dbReference type="InterPro" id="IPR005312">
    <property type="entry name" value="DUF1759"/>
</dbReference>
<reference evidence="3" key="1">
    <citation type="submission" date="2023-11" db="EMBL/GenBank/DDBJ databases">
        <title>Genome assemblies of two species of porcelain crab, Petrolisthes cinctipes and Petrolisthes manimaculis (Anomura: Porcellanidae).</title>
        <authorList>
            <person name="Angst P."/>
        </authorList>
    </citation>
    <scope>NUCLEOTIDE SEQUENCE</scope>
    <source>
        <strain evidence="3">PB745_02</strain>
        <tissue evidence="3">Gill</tissue>
    </source>
</reference>
<evidence type="ECO:0000313" key="3">
    <source>
        <dbReference type="EMBL" id="KAK4316723.1"/>
    </source>
</evidence>
<dbReference type="Pfam" id="PF17921">
    <property type="entry name" value="Integrase_H2C2"/>
    <property type="match status" value="1"/>
</dbReference>
<name>A0AAE1PYI4_9EUCA</name>
<comment type="caution">
    <text evidence="3">The sequence shown here is derived from an EMBL/GenBank/DDBJ whole genome shotgun (WGS) entry which is preliminary data.</text>
</comment>
<dbReference type="SUPFAM" id="SSF53098">
    <property type="entry name" value="Ribonuclease H-like"/>
    <property type="match status" value="1"/>
</dbReference>
<evidence type="ECO:0000256" key="1">
    <source>
        <dbReference type="SAM" id="MobiDB-lite"/>
    </source>
</evidence>
<keyword evidence="4" id="KW-1185">Reference proteome</keyword>
<proteinExistence type="predicted"/>
<dbReference type="GO" id="GO:0015074">
    <property type="term" value="P:DNA integration"/>
    <property type="evidence" value="ECO:0007669"/>
    <property type="project" value="InterPro"/>
</dbReference>
<dbReference type="Gene3D" id="3.30.420.10">
    <property type="entry name" value="Ribonuclease H-like superfamily/Ribonuclease H"/>
    <property type="match status" value="1"/>
</dbReference>
<dbReference type="EMBL" id="JAWZYT010000992">
    <property type="protein sequence ID" value="KAK4316723.1"/>
    <property type="molecule type" value="Genomic_DNA"/>
</dbReference>
<dbReference type="PANTHER" id="PTHR47331:SF5">
    <property type="entry name" value="RIBONUCLEASE H"/>
    <property type="match status" value="1"/>
</dbReference>
<accession>A0AAE1PYI4</accession>
<sequence>MASVEDLRKVRTVEKTRVTKRVNELRRLVIEDAYSDVVDKFDSIKAVFHDFMQAHDAYSTRLQDEADIVASEKYFSDVECSYINGLQGVRDYIKSGSKDSTPPNPPHSPHTLPSQPPSSVSYVKLPPVPQPDVFSGKPETYPMWKASFNTLVGKHNIGYDEKMFYLKQYTSGEAQSAIEALFLCPDKSSYDAAHKILEDRFGTTSLVASAFRRKLENWPRVGDHDSKALQRFSDFLAQICVAKKSYKALDILSDEFENKKILNKLPAWLVNKWIEKVVESVVMPDFDEFASFIKEKATVANHALWAGYSSVKKTTLPKVDSRVQGQTHVIQSGTPTRQVQESQSSDKGCPVCSEGHKVSKCSTFSAMSLEDRRQVIRNKKMCFACLAVGHHSKECRNRHVCAVCSKRHPTLMHDFSLQHTSNVTATSENVNLATDLISSFKTSNRSTTMVLPVMLRHSSSGKEILVYAALDTQSNTNFVTNEVVQMLNVTGRRTTLGLTTMNGRKNVGTLAIDGFEVKSVTDGPYIHISSCYMRDSIPCRRDSTVTTEVLKKWSHLSHIDLPPYYDNVPIGILIGYHCPQVMRPLEIATGGEYEPFGWKTSVGWCVVGATCDEADVNEMDDLGATHVVQGCIAFKTECREVMLDLDEDNSMIRHGMDDKYSVEDVKFMEIMSDKMHQREDGHYEVPLPLKHETPFPSNRALAHGRLMGLKAKFKRDPSYHKRYSEVMSEMLDRGFSEIVPTDESSPDGRTWFIPHHSVLQPGKLRVVFDCSSEFKGVILNDRLLQGPNLLNLLLGILFRFRLKLIAITCDISKMYYQFYVNPGDRDLLRYLWWENGNYHLEPVDHRMCVHLFGAASSPGVATYALRKIALDHGSKYSEEASTFVCRDFYVDDGVTSVSSVSAARTLIAETQSLLDEGGCKCHKVMSNSKEVLDCVRTEDQASVKEDKFHKTLGLQWNVETDTFHFPLNFSNGKDEMTRRGLLSILAKIYDPLGVISPLVHEAKLLLHEMCKDKLQWDDLLSGELLKRFKKWCSKCNEIREVVIPRCICLSKAMFSPEMHHFADASSTGYGACSYLRFHDENGIVHVAFMFGKCRVTPLKPILSIPRLELVAAVLSVEIATKLRREVPLSCKEFFYTDSTVVLGYIQNVHTRFKVFVANRVQKIHDGSRPNQWSHVDSTDNPADDGSRAVLSERWLQGPEFLRNPDLKFEQTRVDISHDDNEVKCFSSQGDEPQEVMPVRTFRSWYSTVKVWAWVLRFVNNCRGLKGEGSLKVEELERAKRKIVKLVQGSCFAREFKDLSQQKVVSRSSQLAKLDAFLDEDKLIRIGGRIRGSGLSDEVKHPLILPGDHELSWLIIQHFHELTHHQGRGMTCSEVRSNGFWILSLQKVVKKLIRTCVTCCRLRGKPVEQKMADLPEDRLTPYSPFWFSGCDLFGPFTVKSGRRQCKRYGVMFTCLVSRAVHIEVAHSLSTDSFINAFKRFVALRGSVRRIRCDQGTNFTGAKSELLKMGCDVIFNPPTGSHRGGVWERMIGVARRVIEGILDEHSQRLDDEGLMTVLSEATSVINSRPLNIDSIADPQSLEPLTPNHLITMKSKIIPRTIPTESADQPNLYATKQWRRVQYMIDLFWSRWRKEIVQQHQFRVKWNTPRKNLVIGDVVLLVDDQCHRSYWKLGRIVDVYPSLDGLVRTVNVQLADRSVLKRPVQKLVKLLSK</sequence>
<dbReference type="InterPro" id="IPR036397">
    <property type="entry name" value="RNaseH_sf"/>
</dbReference>
<organism evidence="3 4">
    <name type="scientific">Petrolisthes manimaculis</name>
    <dbReference type="NCBI Taxonomy" id="1843537"/>
    <lineage>
        <taxon>Eukaryota</taxon>
        <taxon>Metazoa</taxon>
        <taxon>Ecdysozoa</taxon>
        <taxon>Arthropoda</taxon>
        <taxon>Crustacea</taxon>
        <taxon>Multicrustacea</taxon>
        <taxon>Malacostraca</taxon>
        <taxon>Eumalacostraca</taxon>
        <taxon>Eucarida</taxon>
        <taxon>Decapoda</taxon>
        <taxon>Pleocyemata</taxon>
        <taxon>Anomura</taxon>
        <taxon>Galatheoidea</taxon>
        <taxon>Porcellanidae</taxon>
        <taxon>Petrolisthes</taxon>
    </lineage>
</organism>
<dbReference type="InterPro" id="IPR008042">
    <property type="entry name" value="Retrotrans_Pao"/>
</dbReference>
<dbReference type="Pfam" id="PF18701">
    <property type="entry name" value="DUF5641"/>
    <property type="match status" value="1"/>
</dbReference>
<dbReference type="InterPro" id="IPR041588">
    <property type="entry name" value="Integrase_H2C2"/>
</dbReference>
<dbReference type="SUPFAM" id="SSF56672">
    <property type="entry name" value="DNA/RNA polymerases"/>
    <property type="match status" value="1"/>
</dbReference>
<dbReference type="InterPro" id="IPR043502">
    <property type="entry name" value="DNA/RNA_pol_sf"/>
</dbReference>
<dbReference type="GO" id="GO:0003676">
    <property type="term" value="F:nucleic acid binding"/>
    <property type="evidence" value="ECO:0007669"/>
    <property type="project" value="InterPro"/>
</dbReference>
<dbReference type="Gene3D" id="1.10.340.70">
    <property type="match status" value="1"/>
</dbReference>
<dbReference type="Pfam" id="PF03564">
    <property type="entry name" value="DUF1759"/>
    <property type="match status" value="1"/>
</dbReference>
<dbReference type="GO" id="GO:0071897">
    <property type="term" value="P:DNA biosynthetic process"/>
    <property type="evidence" value="ECO:0007669"/>
    <property type="project" value="UniProtKB-ARBA"/>
</dbReference>
<feature type="region of interest" description="Disordered" evidence="1">
    <location>
        <begin position="93"/>
        <end position="122"/>
    </location>
</feature>
<dbReference type="Pfam" id="PF05380">
    <property type="entry name" value="Peptidase_A17"/>
    <property type="match status" value="1"/>
</dbReference>
<dbReference type="Proteomes" id="UP001292094">
    <property type="component" value="Unassembled WGS sequence"/>
</dbReference>
<evidence type="ECO:0000259" key="2">
    <source>
        <dbReference type="PROSITE" id="PS50994"/>
    </source>
</evidence>
<dbReference type="InterPro" id="IPR040676">
    <property type="entry name" value="DUF5641"/>
</dbReference>
<dbReference type="InterPro" id="IPR012337">
    <property type="entry name" value="RNaseH-like_sf"/>
</dbReference>